<dbReference type="InterPro" id="IPR000640">
    <property type="entry name" value="EFG_V-like"/>
</dbReference>
<dbReference type="InterPro" id="IPR004161">
    <property type="entry name" value="EFTu-like_2"/>
</dbReference>
<keyword evidence="3 6" id="KW-0251">Elongation factor</keyword>
<dbReference type="InterPro" id="IPR027417">
    <property type="entry name" value="P-loop_NTPase"/>
</dbReference>
<dbReference type="Pfam" id="PF14492">
    <property type="entry name" value="EFG_III"/>
    <property type="match status" value="1"/>
</dbReference>
<dbReference type="InterPro" id="IPR004540">
    <property type="entry name" value="Transl_elong_EFG/EF2"/>
</dbReference>
<dbReference type="GO" id="GO:0003924">
    <property type="term" value="F:GTPase activity"/>
    <property type="evidence" value="ECO:0007669"/>
    <property type="project" value="UniProtKB-UniRule"/>
</dbReference>
<dbReference type="SUPFAM" id="SSF54980">
    <property type="entry name" value="EF-G C-terminal domain-like"/>
    <property type="match status" value="2"/>
</dbReference>
<evidence type="ECO:0000259" key="7">
    <source>
        <dbReference type="PROSITE" id="PS51722"/>
    </source>
</evidence>
<accession>A0A0G4EZN1</accession>
<dbReference type="InterPro" id="IPR035647">
    <property type="entry name" value="EFG_III/V"/>
</dbReference>
<evidence type="ECO:0000256" key="5">
    <source>
        <dbReference type="ARBA" id="ARBA00023134"/>
    </source>
</evidence>
<dbReference type="PANTHER" id="PTHR43636:SF2">
    <property type="entry name" value="ELONGATION FACTOR G, MITOCHONDRIAL"/>
    <property type="match status" value="1"/>
</dbReference>
<feature type="domain" description="Tr-type G" evidence="7">
    <location>
        <begin position="63"/>
        <end position="345"/>
    </location>
</feature>
<dbReference type="FunFam" id="3.40.50.300:FF:000029">
    <property type="entry name" value="Elongation factor G"/>
    <property type="match status" value="1"/>
</dbReference>
<dbReference type="NCBIfam" id="NF009381">
    <property type="entry name" value="PRK12740.1-5"/>
    <property type="match status" value="1"/>
</dbReference>
<keyword evidence="4 6" id="KW-0648">Protein biosynthesis</keyword>
<evidence type="ECO:0000256" key="6">
    <source>
        <dbReference type="HAMAP-Rule" id="MF_03061"/>
    </source>
</evidence>
<dbReference type="HAMAP" id="MF_00054_B">
    <property type="entry name" value="EF_G_EF_2_B"/>
    <property type="match status" value="1"/>
</dbReference>
<dbReference type="Gene3D" id="3.30.70.870">
    <property type="entry name" value="Elongation Factor G (Translational Gtpase), domain 3"/>
    <property type="match status" value="1"/>
</dbReference>
<dbReference type="GO" id="GO:0003746">
    <property type="term" value="F:translation elongation factor activity"/>
    <property type="evidence" value="ECO:0007669"/>
    <property type="project" value="UniProtKB-UniRule"/>
</dbReference>
<dbReference type="Gene3D" id="3.40.50.300">
    <property type="entry name" value="P-loop containing nucleotide triphosphate hydrolases"/>
    <property type="match status" value="1"/>
</dbReference>
<dbReference type="InterPro" id="IPR000795">
    <property type="entry name" value="T_Tr_GTP-bd_dom"/>
</dbReference>
<dbReference type="Gene3D" id="2.40.30.10">
    <property type="entry name" value="Translation factors"/>
    <property type="match status" value="1"/>
</dbReference>
<dbReference type="FunFam" id="3.30.230.10:FF:000003">
    <property type="entry name" value="Elongation factor G"/>
    <property type="match status" value="1"/>
</dbReference>
<evidence type="ECO:0000256" key="1">
    <source>
        <dbReference type="ARBA" id="ARBA00005870"/>
    </source>
</evidence>
<dbReference type="Pfam" id="PF00009">
    <property type="entry name" value="GTP_EFTU"/>
    <property type="match status" value="1"/>
</dbReference>
<dbReference type="SUPFAM" id="SSF52540">
    <property type="entry name" value="P-loop containing nucleoside triphosphate hydrolases"/>
    <property type="match status" value="1"/>
</dbReference>
<comment type="pathway">
    <text evidence="6">Protein biosynthesis; polypeptide chain elongation.</text>
</comment>
<dbReference type="SMART" id="SM00838">
    <property type="entry name" value="EFG_C"/>
    <property type="match status" value="1"/>
</dbReference>
<dbReference type="InterPro" id="IPR041095">
    <property type="entry name" value="EFG_II"/>
</dbReference>
<keyword evidence="6" id="KW-0496">Mitochondrion</keyword>
<dbReference type="InterPro" id="IPR014721">
    <property type="entry name" value="Ribsml_uS5_D2-typ_fold_subgr"/>
</dbReference>
<dbReference type="InterPro" id="IPR009000">
    <property type="entry name" value="Transl_B-barrel_sf"/>
</dbReference>
<organism evidence="8">
    <name type="scientific">Chromera velia CCMP2878</name>
    <dbReference type="NCBI Taxonomy" id="1169474"/>
    <lineage>
        <taxon>Eukaryota</taxon>
        <taxon>Sar</taxon>
        <taxon>Alveolata</taxon>
        <taxon>Colpodellida</taxon>
        <taxon>Chromeraceae</taxon>
        <taxon>Chromera</taxon>
    </lineage>
</organism>
<dbReference type="SUPFAM" id="SSF50447">
    <property type="entry name" value="Translation proteins"/>
    <property type="match status" value="1"/>
</dbReference>
<comment type="similarity">
    <text evidence="6">Belongs to the GTP-binding elongation factor family. EF-G/EF-2 subfamily.</text>
</comment>
<keyword evidence="5 6" id="KW-0342">GTP-binding</keyword>
<dbReference type="InterPro" id="IPR020568">
    <property type="entry name" value="Ribosomal_Su5_D2-typ_SF"/>
</dbReference>
<sequence>MGFCSLGFPRAVLGCRMSASFPVALRRRASPFVFRLPSPFVRGFASAPSSGSKKANEYMVDLDKVRNIGISAHVDSGKTTTTERILFYTGKIKEVHEVGGKDGVGAKMDSMELERERGITIQSAATFTEWEVENKRHNINIIDTPGHVDFQIEVERALRVLDGAVLLMCAVAGVQSQTLTVDRQMRRYQIPRVLFVNKLDRAGADPWRALEMAKKKLGLTIHPIQIPMGLEHLHEGICDVVRRKAYLFEGHKGNQRVEMEVPDKYKEEVAKVRASLLELLADLDDEFAETFLELEDEVSVEAVDAAIRRQTLAHNLVPMLMGSAQKNEGVQNLLDAVCRYLPSPAEVENKALDLAKGEEEEIVLSSNPRDPLVALAFKIQEVPGFGQLTYFRVYQGTMRKGMGLIDMTLNKKVQVKQVLKMHADEARETEAGRAGEIVAVGGIECASGTTFTDGRSNVSLESMFVPEPVVSLSIDVPKNAEVGKFVKAVKRFMREDPTFKYFVDEESKEHIIAGMGELHLGVYVERMKREYGVEAVTGEPKVAFRETITQQVRFDYTHKRQSGGRGQYAKLQGFFEPLPMEEFGQQDGITFSNQIVGNPIPPNYYPSIEKGFKECCTKGHLSGSPVINMKVVVSDGQSHEVDSSDYAFRLCANGAFKNFYLDAMPTILEPIMKVEVMLPTEHKQSGLSTINKRKGMVINITDSGEQSVVEAEVPLKDMFGYISDLRGATQGQGEFSMEFERYQQMGEADIEAVNKKYLEELRKKKAEKN</sequence>
<dbReference type="InterPro" id="IPR031157">
    <property type="entry name" value="G_TR_CS"/>
</dbReference>
<evidence type="ECO:0000256" key="4">
    <source>
        <dbReference type="ARBA" id="ARBA00022917"/>
    </source>
</evidence>
<dbReference type="SMART" id="SM00889">
    <property type="entry name" value="EFG_IV"/>
    <property type="match status" value="1"/>
</dbReference>
<dbReference type="FunFam" id="3.30.70.240:FF:000001">
    <property type="entry name" value="Elongation factor G"/>
    <property type="match status" value="1"/>
</dbReference>
<dbReference type="Gene3D" id="3.30.70.240">
    <property type="match status" value="1"/>
</dbReference>
<dbReference type="AlphaFoldDB" id="A0A0G4EZN1"/>
<name>A0A0G4EZN1_9ALVE</name>
<dbReference type="NCBIfam" id="TIGR00484">
    <property type="entry name" value="EF-G"/>
    <property type="match status" value="1"/>
</dbReference>
<dbReference type="NCBIfam" id="TIGR00231">
    <property type="entry name" value="small_GTP"/>
    <property type="match status" value="1"/>
</dbReference>
<dbReference type="Pfam" id="PF00679">
    <property type="entry name" value="EFG_C"/>
    <property type="match status" value="1"/>
</dbReference>
<proteinExistence type="inferred from homology"/>
<dbReference type="PANTHER" id="PTHR43636">
    <property type="entry name" value="ELONGATION FACTOR G, MITOCHONDRIAL"/>
    <property type="match status" value="1"/>
</dbReference>
<dbReference type="FunFam" id="2.40.30.10:FF:000022">
    <property type="entry name" value="Elongation factor G, mitochondrial"/>
    <property type="match status" value="1"/>
</dbReference>
<dbReference type="PhylomeDB" id="A0A0G4EZN1"/>
<dbReference type="Pfam" id="PF03764">
    <property type="entry name" value="EFG_IV"/>
    <property type="match status" value="1"/>
</dbReference>
<dbReference type="GO" id="GO:0005525">
    <property type="term" value="F:GTP binding"/>
    <property type="evidence" value="ECO:0007669"/>
    <property type="project" value="UniProtKB-UniRule"/>
</dbReference>
<evidence type="ECO:0000256" key="3">
    <source>
        <dbReference type="ARBA" id="ARBA00022768"/>
    </source>
</evidence>
<dbReference type="InterPro" id="IPR005517">
    <property type="entry name" value="Transl_elong_EFG/EF2_IV"/>
</dbReference>
<feature type="binding site" evidence="6">
    <location>
        <begin position="143"/>
        <end position="147"/>
    </location>
    <ligand>
        <name>GTP</name>
        <dbReference type="ChEBI" id="CHEBI:37565"/>
    </ligand>
</feature>
<keyword evidence="2 6" id="KW-0547">Nucleotide-binding</keyword>
<dbReference type="CDD" id="cd01434">
    <property type="entry name" value="EFG_mtEFG1_IV"/>
    <property type="match status" value="1"/>
</dbReference>
<evidence type="ECO:0000313" key="8">
    <source>
        <dbReference type="EMBL" id="CEM04593.1"/>
    </source>
</evidence>
<dbReference type="InterPro" id="IPR047872">
    <property type="entry name" value="EFG_IV"/>
</dbReference>
<dbReference type="PRINTS" id="PR00315">
    <property type="entry name" value="ELONGATNFCT"/>
</dbReference>
<dbReference type="GO" id="GO:0005739">
    <property type="term" value="C:mitochondrion"/>
    <property type="evidence" value="ECO:0007669"/>
    <property type="project" value="UniProtKB-SubCell"/>
</dbReference>
<protein>
    <recommendedName>
        <fullName evidence="6">Elongation factor G, mitochondrial</fullName>
        <shortName evidence="6">EF-Gmt</shortName>
    </recommendedName>
    <alternativeName>
        <fullName evidence="6">Elongation factor G 1, mitochondrial</fullName>
        <shortName evidence="6">mEF-G 1</shortName>
    </alternativeName>
    <alternativeName>
        <fullName evidence="6">Elongation factor G1</fullName>
    </alternativeName>
</protein>
<dbReference type="GO" id="GO:0070125">
    <property type="term" value="P:mitochondrial translational elongation"/>
    <property type="evidence" value="ECO:0007669"/>
    <property type="project" value="UniProtKB-UniRule"/>
</dbReference>
<comment type="subcellular location">
    <subcellularLocation>
        <location evidence="6">Mitochondrion</location>
    </subcellularLocation>
</comment>
<dbReference type="PROSITE" id="PS51722">
    <property type="entry name" value="G_TR_2"/>
    <property type="match status" value="1"/>
</dbReference>
<feature type="binding site" evidence="6">
    <location>
        <begin position="197"/>
        <end position="200"/>
    </location>
    <ligand>
        <name>GTP</name>
        <dbReference type="ChEBI" id="CHEBI:37565"/>
    </ligand>
</feature>
<dbReference type="FunFam" id="3.30.70.870:FF:000001">
    <property type="entry name" value="Elongation factor G"/>
    <property type="match status" value="1"/>
</dbReference>
<dbReference type="InterPro" id="IPR009022">
    <property type="entry name" value="EFG_III"/>
</dbReference>
<dbReference type="CDD" id="cd16262">
    <property type="entry name" value="EFG_III"/>
    <property type="match status" value="1"/>
</dbReference>
<comment type="similarity">
    <text evidence="1">Belongs to the TRAFAC class translation factor GTPase superfamily. Classic translation factor GTPase family. EF-G/EF-2 subfamily.</text>
</comment>
<dbReference type="SUPFAM" id="SSF54211">
    <property type="entry name" value="Ribosomal protein S5 domain 2-like"/>
    <property type="match status" value="1"/>
</dbReference>
<dbReference type="Pfam" id="PF03144">
    <property type="entry name" value="GTP_EFTU_D2"/>
    <property type="match status" value="1"/>
</dbReference>
<dbReference type="UniPathway" id="UPA00345"/>
<reference evidence="8" key="1">
    <citation type="submission" date="2014-11" db="EMBL/GenBank/DDBJ databases">
        <authorList>
            <person name="Otto D Thomas"/>
            <person name="Naeem Raeece"/>
        </authorList>
    </citation>
    <scope>NUCLEOTIDE SEQUENCE</scope>
</reference>
<feature type="binding site" evidence="6">
    <location>
        <begin position="72"/>
        <end position="79"/>
    </location>
    <ligand>
        <name>GTP</name>
        <dbReference type="ChEBI" id="CHEBI:37565"/>
    </ligand>
</feature>
<dbReference type="VEuPathDB" id="CryptoDB:Cvel_14350"/>
<dbReference type="PROSITE" id="PS00301">
    <property type="entry name" value="G_TR_1"/>
    <property type="match status" value="1"/>
</dbReference>
<dbReference type="CDD" id="cd01886">
    <property type="entry name" value="EF-G"/>
    <property type="match status" value="1"/>
</dbReference>
<gene>
    <name evidence="8" type="ORF">Cvel_14350</name>
</gene>
<dbReference type="InterPro" id="IPR005225">
    <property type="entry name" value="Small_GTP-bd"/>
</dbReference>
<dbReference type="Gene3D" id="3.30.230.10">
    <property type="match status" value="1"/>
</dbReference>
<comment type="function">
    <text evidence="6">Mitochondrial GTPase that catalyzes the GTP-dependent ribosomal translocation step during translation elongation. During this step, the ribosome changes from the pre-translocational (PRE) to the post-translocational (POST) state as the newly formed A-site-bound peptidyl-tRNA and P-site-bound deacylated tRNA move to the P and E sites, respectively. Catalyzes the coordinated movement of the two tRNA molecules, the mRNA and conformational changes in the ribosome.</text>
</comment>
<dbReference type="EMBL" id="CDMZ01000019">
    <property type="protein sequence ID" value="CEM04593.1"/>
    <property type="molecule type" value="Genomic_DNA"/>
</dbReference>
<evidence type="ECO:0000256" key="2">
    <source>
        <dbReference type="ARBA" id="ARBA00022741"/>
    </source>
</evidence>